<reference evidence="3" key="2">
    <citation type="journal article" date="2022" name="Elife">
        <title>Obligate sexual reproduction of a homothallic fungus closely related to the Cryptococcus pathogenic species complex.</title>
        <authorList>
            <person name="Passer A.R."/>
            <person name="Clancey S.A."/>
            <person name="Shea T."/>
            <person name="David-Palma M."/>
            <person name="Averette A.F."/>
            <person name="Boekhout T."/>
            <person name="Porcel B.M."/>
            <person name="Nowrousian M."/>
            <person name="Cuomo C.A."/>
            <person name="Sun S."/>
            <person name="Heitman J."/>
            <person name="Coelho M.A."/>
        </authorList>
    </citation>
    <scope>NUCLEOTIDE SEQUENCE</scope>
    <source>
        <strain evidence="3">CBS 7841</strain>
    </source>
</reference>
<dbReference type="EMBL" id="CP143790">
    <property type="protein sequence ID" value="WVN90644.1"/>
    <property type="molecule type" value="Genomic_DNA"/>
</dbReference>
<feature type="region of interest" description="Disordered" evidence="2">
    <location>
        <begin position="1090"/>
        <end position="1172"/>
    </location>
</feature>
<sequence>MKIEKSDIEMLSSKNTNELPKHEPSQNMKPVSSNTFVTDMTDASLAQQSTSTPSMASRPRGMFPSYSRSQKPRPLTQITLPSDISSPATSSLWVPCGSSEIQTASQKPTLPASKSQHMPMFENIRNMKNFLPAKPFGEQAISLPSPNAAFVSNENNRSDVPVIPQNYTNHVVFESQQPKEQTSPWGSGTNPSSIPYLQADTFTIPRSFNTTIENIQEGQHRCEQTKTNIRIRSNSYQTHEEGKSVGSSHRAIQSHDKYHNQHYIQEPINTNSVHESPVLPHTSQRPHIFSPNHRTAISDQTAVCNLRNAVERNQSVIQTSTVIQPVNQEQDTIEHHPQELSTSYRVAEQDKAANLPVSPSMKERSTLQTFQEAERKEILKVKHDSEQYGSEHMLLVLLQKKNGEIKDLKNELQKVQQLHDEKQSTNVKLIDENHRLNGLYKQDQQTWKTSMENAKKWRDHVKQKDLVKMQAVQELKESYETHNQFHLEFVKTLSDEMSHFKSETMSEATRDAAAHAETLTRMRLALDEIKEELSLNINVTEELESVKTLNVRLSDDLSSKSEELDKAHIRTSTLEGKLSSFEEQLIPNVSQMISTAAQLRAAILDRSQALMAALDSQKRAEQRLLNKEEEYTTLMKDYESLKNHRDILQARLAEFEAQVHAVGYQGKDLKDIIKDLEEKGEKALQEAQMNLQASEKEWNSKTENLSQLLSCTEKSLAEVRLDVAASRQRARQTELDLSAALTSCTTENKIKVEMFQKEIRVIQEESDDAKKTLQETRIREQSVKEAQLQLKSAQTSLEGVRKHEEALQDQITILKTQINTQISKPTSIELETHFDSLRHIMEEMKTMRSDACELERMKAEIIHKNTHIQELRKEIGNSQHTIDTMSQKIRKTQHDIDQISRENILIKESYDNYFKNGQDIATRWEKDQLTIDEKNIVQKMILQIKRGEQAFYRQELDEKCNAIKKLETRCKKLEAQMSSSCHDKLASNILNIPSPLSDPPISSTINPPSSDNSPSYHLSTKLSASLHAPDPSKISCLGPQKPLNKKKRRLMDPENMLDDEDNHHQQEPVVDNVFIEPPIAQSMCSLVQLPPKPHKKTRFANIRDSPSPPQDSQYEDVSDPIEPPSSHPIDKPSEFSKCTNEPPPASQNIKSPNKKVKNTHIRAKSAMKTRSSIDNVTAYVNKNAHSPTNVVGDKERKLRGGKRV</sequence>
<evidence type="ECO:0000256" key="1">
    <source>
        <dbReference type="SAM" id="Coils"/>
    </source>
</evidence>
<dbReference type="GeneID" id="91090094"/>
<evidence type="ECO:0000256" key="2">
    <source>
        <dbReference type="SAM" id="MobiDB-lite"/>
    </source>
</evidence>
<accession>A0AAJ8JYD0</accession>
<organism evidence="3 4">
    <name type="scientific">Cryptococcus depauperatus CBS 7841</name>
    <dbReference type="NCBI Taxonomy" id="1295531"/>
    <lineage>
        <taxon>Eukaryota</taxon>
        <taxon>Fungi</taxon>
        <taxon>Dikarya</taxon>
        <taxon>Basidiomycota</taxon>
        <taxon>Agaricomycotina</taxon>
        <taxon>Tremellomycetes</taxon>
        <taxon>Tremellales</taxon>
        <taxon>Cryptococcaceae</taxon>
        <taxon>Cryptococcus</taxon>
    </lineage>
</organism>
<feature type="compositionally biased region" description="Polar residues" evidence="2">
    <location>
        <begin position="25"/>
        <end position="38"/>
    </location>
</feature>
<evidence type="ECO:0000313" key="3">
    <source>
        <dbReference type="EMBL" id="WVN90644.1"/>
    </source>
</evidence>
<dbReference type="KEGG" id="cdep:91090094"/>
<proteinExistence type="predicted"/>
<feature type="coiled-coil region" evidence="1">
    <location>
        <begin position="956"/>
        <end position="983"/>
    </location>
</feature>
<dbReference type="RefSeq" id="XP_066071344.1">
    <property type="nucleotide sequence ID" value="XM_066215247.1"/>
</dbReference>
<feature type="region of interest" description="Disordered" evidence="2">
    <location>
        <begin position="997"/>
        <end position="1046"/>
    </location>
</feature>
<keyword evidence="1" id="KW-0175">Coiled coil</keyword>
<feature type="compositionally biased region" description="Low complexity" evidence="2">
    <location>
        <begin position="997"/>
        <end position="1015"/>
    </location>
</feature>
<feature type="coiled-coil region" evidence="1">
    <location>
        <begin position="752"/>
        <end position="803"/>
    </location>
</feature>
<name>A0AAJ8JYD0_9TREE</name>
<dbReference type="Proteomes" id="UP000094043">
    <property type="component" value="Chromosome 7"/>
</dbReference>
<protein>
    <submittedName>
        <fullName evidence="3">Uncharacterized protein</fullName>
    </submittedName>
</protein>
<feature type="coiled-coil region" evidence="1">
    <location>
        <begin position="610"/>
        <end position="704"/>
    </location>
</feature>
<feature type="coiled-coil region" evidence="1">
    <location>
        <begin position="854"/>
        <end position="902"/>
    </location>
</feature>
<reference evidence="3" key="3">
    <citation type="submission" date="2024-01" db="EMBL/GenBank/DDBJ databases">
        <authorList>
            <person name="Coelho M.A."/>
            <person name="David-Palma M."/>
            <person name="Shea T."/>
            <person name="Sun S."/>
            <person name="Cuomo C.A."/>
            <person name="Heitman J."/>
        </authorList>
    </citation>
    <scope>NUCLEOTIDE SEQUENCE</scope>
    <source>
        <strain evidence="3">CBS 7841</strain>
    </source>
</reference>
<feature type="region of interest" description="Disordered" evidence="2">
    <location>
        <begin position="1"/>
        <end position="73"/>
    </location>
</feature>
<dbReference type="AlphaFoldDB" id="A0AAJ8JYD0"/>
<feature type="compositionally biased region" description="Polar residues" evidence="2">
    <location>
        <begin position="44"/>
        <end position="55"/>
    </location>
</feature>
<feature type="region of interest" description="Disordered" evidence="2">
    <location>
        <begin position="1184"/>
        <end position="1204"/>
    </location>
</feature>
<feature type="coiled-coil region" evidence="1">
    <location>
        <begin position="398"/>
        <end position="428"/>
    </location>
</feature>
<reference evidence="3" key="1">
    <citation type="submission" date="2016-06" db="EMBL/GenBank/DDBJ databases">
        <authorList>
            <person name="Cuomo C."/>
            <person name="Litvintseva A."/>
            <person name="Heitman J."/>
            <person name="Chen Y."/>
            <person name="Sun S."/>
            <person name="Springer D."/>
            <person name="Dromer F."/>
            <person name="Young S."/>
            <person name="Zeng Q."/>
            <person name="Chapman S."/>
            <person name="Gujja S."/>
            <person name="Saif S."/>
            <person name="Birren B."/>
        </authorList>
    </citation>
    <scope>NUCLEOTIDE SEQUENCE</scope>
    <source>
        <strain evidence="3">CBS 7841</strain>
    </source>
</reference>
<evidence type="ECO:0000313" key="4">
    <source>
        <dbReference type="Proteomes" id="UP000094043"/>
    </source>
</evidence>
<feature type="compositionally biased region" description="Basic residues" evidence="2">
    <location>
        <begin position="1152"/>
        <end position="1167"/>
    </location>
</feature>
<gene>
    <name evidence="3" type="ORF">L203_105885</name>
</gene>
<keyword evidence="4" id="KW-1185">Reference proteome</keyword>